<dbReference type="EMBL" id="FMXQ01000003">
    <property type="protein sequence ID" value="SDB21307.1"/>
    <property type="molecule type" value="Genomic_DNA"/>
</dbReference>
<protein>
    <submittedName>
        <fullName evidence="5">Glycosyl transferase family 2</fullName>
    </submittedName>
</protein>
<dbReference type="AlphaFoldDB" id="A0A1G6BL57"/>
<evidence type="ECO:0000259" key="4">
    <source>
        <dbReference type="Pfam" id="PF00535"/>
    </source>
</evidence>
<dbReference type="PANTHER" id="PTHR43179">
    <property type="entry name" value="RHAMNOSYLTRANSFERASE WBBL"/>
    <property type="match status" value="1"/>
</dbReference>
<evidence type="ECO:0000256" key="1">
    <source>
        <dbReference type="ARBA" id="ARBA00006739"/>
    </source>
</evidence>
<sequence>MKRSILIIFLTEEEPVAALAIAAMRSQLATGDSLLLLHNGAGKKSFADKYSGLASVRYFENGENLGVAGGRNFLLRQPECRASDLIFLIDSDTLVPNDYLDRMSGFMRRSPDAGIAGPVALSYPRMKDRLEAADLGRSCPLETTATGFYDVDTDTIRAILAGSLEEDDIDHIGTDPDWRKAYLSQQSFVDLIVRSIDPDAGLYRPGLRNHRESREALAGAENAIAVANVAGACQVFRSGLIDEIGYLCDLYNPYGMEDVDFSVRALASGRKNYTTNATYLFHRTDGRHDARAGLTGTYQRLLTDSRARTVFEYRWAGEDFPAVSFRRLLSRSLLHRGRVEGEVVDDLFVAVLFGIRSALDLLANAEGLDLDRLLEGAPTAPPPALVALASERPPLLDSLALRESA</sequence>
<dbReference type="InterPro" id="IPR029044">
    <property type="entry name" value="Nucleotide-diphossugar_trans"/>
</dbReference>
<gene>
    <name evidence="5" type="ORF">SAMN02982931_01581</name>
</gene>
<comment type="similarity">
    <text evidence="1">Belongs to the glycosyltransferase 2 family.</text>
</comment>
<dbReference type="PANTHER" id="PTHR43179:SF12">
    <property type="entry name" value="GALACTOFURANOSYLTRANSFERASE GLFT2"/>
    <property type="match status" value="1"/>
</dbReference>
<evidence type="ECO:0000313" key="6">
    <source>
        <dbReference type="Proteomes" id="UP000199071"/>
    </source>
</evidence>
<organism evidence="5 6">
    <name type="scientific">Bauldia litoralis</name>
    <dbReference type="NCBI Taxonomy" id="665467"/>
    <lineage>
        <taxon>Bacteria</taxon>
        <taxon>Pseudomonadati</taxon>
        <taxon>Pseudomonadota</taxon>
        <taxon>Alphaproteobacteria</taxon>
        <taxon>Hyphomicrobiales</taxon>
        <taxon>Kaistiaceae</taxon>
        <taxon>Bauldia</taxon>
    </lineage>
</organism>
<reference evidence="5 6" key="1">
    <citation type="submission" date="2016-10" db="EMBL/GenBank/DDBJ databases">
        <authorList>
            <person name="de Groot N.N."/>
        </authorList>
    </citation>
    <scope>NUCLEOTIDE SEQUENCE [LARGE SCALE GENOMIC DNA]</scope>
    <source>
        <strain evidence="5 6">ATCC 35022</strain>
    </source>
</reference>
<keyword evidence="6" id="KW-1185">Reference proteome</keyword>
<name>A0A1G6BL57_9HYPH</name>
<accession>A0A1G6BL57</accession>
<dbReference type="Proteomes" id="UP000199071">
    <property type="component" value="Unassembled WGS sequence"/>
</dbReference>
<dbReference type="InterPro" id="IPR001173">
    <property type="entry name" value="Glyco_trans_2-like"/>
</dbReference>
<evidence type="ECO:0000313" key="5">
    <source>
        <dbReference type="EMBL" id="SDB21307.1"/>
    </source>
</evidence>
<evidence type="ECO:0000256" key="2">
    <source>
        <dbReference type="ARBA" id="ARBA00022676"/>
    </source>
</evidence>
<dbReference type="STRING" id="665467.SAMN02982931_01581"/>
<dbReference type="SUPFAM" id="SSF53448">
    <property type="entry name" value="Nucleotide-diphospho-sugar transferases"/>
    <property type="match status" value="1"/>
</dbReference>
<proteinExistence type="inferred from homology"/>
<feature type="domain" description="Glycosyltransferase 2-like" evidence="4">
    <location>
        <begin position="4"/>
        <end position="119"/>
    </location>
</feature>
<dbReference type="GO" id="GO:0016757">
    <property type="term" value="F:glycosyltransferase activity"/>
    <property type="evidence" value="ECO:0007669"/>
    <property type="project" value="UniProtKB-KW"/>
</dbReference>
<keyword evidence="2" id="KW-0328">Glycosyltransferase</keyword>
<dbReference type="OrthoDB" id="5148555at2"/>
<dbReference type="Pfam" id="PF00535">
    <property type="entry name" value="Glycos_transf_2"/>
    <property type="match status" value="1"/>
</dbReference>
<dbReference type="RefSeq" id="WP_090875871.1">
    <property type="nucleotide sequence ID" value="NZ_FMXQ01000003.1"/>
</dbReference>
<evidence type="ECO:0000256" key="3">
    <source>
        <dbReference type="ARBA" id="ARBA00022679"/>
    </source>
</evidence>
<keyword evidence="3 5" id="KW-0808">Transferase</keyword>
<dbReference type="Gene3D" id="3.90.550.10">
    <property type="entry name" value="Spore Coat Polysaccharide Biosynthesis Protein SpsA, Chain A"/>
    <property type="match status" value="1"/>
</dbReference>